<keyword evidence="2" id="KW-0547">Nucleotide-binding</keyword>
<accession>J9DA63</accession>
<dbReference type="PANTHER" id="PTHR23264:SF19">
    <property type="entry name" value="CYTOSOLIC FE-S CLUSTER ASSEMBLY FACTOR NUBP2"/>
    <property type="match status" value="1"/>
</dbReference>
<dbReference type="HOGENOM" id="CLU_024839_0_1_1"/>
<dbReference type="Gene3D" id="3.40.50.300">
    <property type="entry name" value="P-loop containing nucleotide triphosphate hydrolases"/>
    <property type="match status" value="1"/>
</dbReference>
<evidence type="ECO:0000256" key="4">
    <source>
        <dbReference type="ARBA" id="ARBA00023004"/>
    </source>
</evidence>
<name>J9DA63_EDHAE</name>
<evidence type="ECO:0000313" key="7">
    <source>
        <dbReference type="Proteomes" id="UP000003163"/>
    </source>
</evidence>
<dbReference type="VEuPathDB" id="MicrosporidiaDB:EDEG_01200"/>
<keyword evidence="1" id="KW-0479">Metal-binding</keyword>
<dbReference type="EMBL" id="AFBI03000016">
    <property type="protein sequence ID" value="EJW04616.1"/>
    <property type="molecule type" value="Genomic_DNA"/>
</dbReference>
<protein>
    <recommendedName>
        <fullName evidence="8">AAA domain-containing protein</fullName>
    </recommendedName>
</protein>
<evidence type="ECO:0000256" key="3">
    <source>
        <dbReference type="ARBA" id="ARBA00022840"/>
    </source>
</evidence>
<reference evidence="7" key="2">
    <citation type="submission" date="2015-07" db="EMBL/GenBank/DDBJ databases">
        <title>Contrasting host-pathogen interactions and genome evolution in two generalist and specialist microsporidian pathogens of mosquitoes.</title>
        <authorList>
            <consortium name="The Broad Institute Genomics Platform"/>
            <consortium name="The Broad Institute Genome Sequencing Center for Infectious Disease"/>
            <person name="Cuomo C.A."/>
            <person name="Sanscrainte N.D."/>
            <person name="Goldberg J.M."/>
            <person name="Heiman D."/>
            <person name="Young S."/>
            <person name="Zeng Q."/>
            <person name="Becnel J.J."/>
            <person name="Birren B.W."/>
        </authorList>
    </citation>
    <scope>NUCLEOTIDE SEQUENCE [LARGE SCALE GENOMIC DNA]</scope>
    <source>
        <strain evidence="7">USNM 41457</strain>
    </source>
</reference>
<evidence type="ECO:0000256" key="2">
    <source>
        <dbReference type="ARBA" id="ARBA00022741"/>
    </source>
</evidence>
<dbReference type="InParanoid" id="J9DA63"/>
<dbReference type="SUPFAM" id="SSF52540">
    <property type="entry name" value="P-loop containing nucleoside triphosphate hydrolases"/>
    <property type="match status" value="1"/>
</dbReference>
<proteinExistence type="predicted"/>
<keyword evidence="3" id="KW-0067">ATP-binding</keyword>
<dbReference type="GO" id="GO:0140663">
    <property type="term" value="F:ATP-dependent FeS chaperone activity"/>
    <property type="evidence" value="ECO:0007669"/>
    <property type="project" value="InterPro"/>
</dbReference>
<organism evidence="6 7">
    <name type="scientific">Edhazardia aedis (strain USNM 41457)</name>
    <name type="common">Microsporidian parasite</name>
    <dbReference type="NCBI Taxonomy" id="1003232"/>
    <lineage>
        <taxon>Eukaryota</taxon>
        <taxon>Fungi</taxon>
        <taxon>Fungi incertae sedis</taxon>
        <taxon>Microsporidia</taxon>
        <taxon>Edhazardia</taxon>
    </lineage>
</organism>
<dbReference type="GO" id="GO:0046872">
    <property type="term" value="F:metal ion binding"/>
    <property type="evidence" value="ECO:0007669"/>
    <property type="project" value="UniProtKB-KW"/>
</dbReference>
<dbReference type="GO" id="GO:0005829">
    <property type="term" value="C:cytosol"/>
    <property type="evidence" value="ECO:0007669"/>
    <property type="project" value="TreeGrafter"/>
</dbReference>
<keyword evidence="7" id="KW-1185">Reference proteome</keyword>
<comment type="caution">
    <text evidence="6">The sequence shown here is derived from an EMBL/GenBank/DDBJ whole genome shotgun (WGS) entry which is preliminary data.</text>
</comment>
<dbReference type="OrthoDB" id="1741334at2759"/>
<dbReference type="PANTHER" id="PTHR23264">
    <property type="entry name" value="NUCLEOTIDE-BINDING PROTEIN NBP35 YEAST -RELATED"/>
    <property type="match status" value="1"/>
</dbReference>
<dbReference type="GO" id="GO:0016226">
    <property type="term" value="P:iron-sulfur cluster assembly"/>
    <property type="evidence" value="ECO:0007669"/>
    <property type="project" value="InterPro"/>
</dbReference>
<dbReference type="OMA" id="CEGCPGQ"/>
<keyword evidence="4" id="KW-0408">Iron</keyword>
<dbReference type="InterPro" id="IPR033756">
    <property type="entry name" value="YlxH/NBP35"/>
</dbReference>
<dbReference type="Pfam" id="PF10609">
    <property type="entry name" value="ParA"/>
    <property type="match status" value="1"/>
</dbReference>
<dbReference type="InterPro" id="IPR027417">
    <property type="entry name" value="P-loop_NTPase"/>
</dbReference>
<reference evidence="6 7" key="1">
    <citation type="submission" date="2011-08" db="EMBL/GenBank/DDBJ databases">
        <authorList>
            <person name="Liu Z.J."/>
            <person name="Shi F.L."/>
            <person name="Lu J.Q."/>
            <person name="Li M."/>
            <person name="Wang Z.L."/>
        </authorList>
    </citation>
    <scope>NUCLEOTIDE SEQUENCE [LARGE SCALE GENOMIC DNA]</scope>
    <source>
        <strain evidence="6 7">USNM 41457</strain>
    </source>
</reference>
<gene>
    <name evidence="6" type="ORF">EDEG_01200</name>
</gene>
<sequence length="257" mass="28408">MRTYAIMSAKGGVGKSSIAALVSLVIQENKKVLLLDFDISGPSQKTIFPSTEKVIKTEKGLKPVKITENLYLLTIASLIDEGSAVIWRGPKKQSLLQLFYGSITETNCDFVIIDMPPGLTEEHNFLVGKDVNAIFVTSPQQLALNDTKIGVDWCLTKKINVFSLIENLSGFYCEKCGTESKIFGTKGGELLANDCGINFMCALGIESKLCEYIENGTLKNDYVKLKSYQILKTHLESLFSKNNLDKLDIKNCLESDN</sequence>
<evidence type="ECO:0008006" key="8">
    <source>
        <dbReference type="Google" id="ProtNLM"/>
    </source>
</evidence>
<evidence type="ECO:0000313" key="6">
    <source>
        <dbReference type="EMBL" id="EJW04616.1"/>
    </source>
</evidence>
<dbReference type="STRING" id="1003232.J9DA63"/>
<evidence type="ECO:0000256" key="5">
    <source>
        <dbReference type="ARBA" id="ARBA00023014"/>
    </source>
</evidence>
<evidence type="ECO:0000256" key="1">
    <source>
        <dbReference type="ARBA" id="ARBA00022723"/>
    </source>
</evidence>
<dbReference type="Proteomes" id="UP000003163">
    <property type="component" value="Unassembled WGS sequence"/>
</dbReference>
<dbReference type="GO" id="GO:0005524">
    <property type="term" value="F:ATP binding"/>
    <property type="evidence" value="ECO:0007669"/>
    <property type="project" value="UniProtKB-KW"/>
</dbReference>
<dbReference type="GO" id="GO:0051536">
    <property type="term" value="F:iron-sulfur cluster binding"/>
    <property type="evidence" value="ECO:0007669"/>
    <property type="project" value="UniProtKB-KW"/>
</dbReference>
<keyword evidence="5" id="KW-0411">Iron-sulfur</keyword>
<dbReference type="AlphaFoldDB" id="J9DA63"/>
<dbReference type="InterPro" id="IPR019591">
    <property type="entry name" value="Mrp/NBP35_ATP-bd"/>
</dbReference>